<keyword evidence="2" id="KW-1185">Reference proteome</keyword>
<sequence length="104" mass="12091">MRLREEVDLTSFDERENRKTSVSWSRIYIATEFVTLRSMRELTEDWYFLTAKTTLGCSRLNLILEFSVIDSCLLTFNNISQLSRFSTPFGDQKGLRSANKLPIA</sequence>
<dbReference type="AlphaFoldDB" id="A0AAU9NZB5"/>
<evidence type="ECO:0000313" key="2">
    <source>
        <dbReference type="Proteomes" id="UP001157418"/>
    </source>
</evidence>
<gene>
    <name evidence="1" type="ORF">LVIROSA_LOCUS29034</name>
</gene>
<dbReference type="Proteomes" id="UP001157418">
    <property type="component" value="Unassembled WGS sequence"/>
</dbReference>
<name>A0AAU9NZB5_9ASTR</name>
<comment type="caution">
    <text evidence="1">The sequence shown here is derived from an EMBL/GenBank/DDBJ whole genome shotgun (WGS) entry which is preliminary data.</text>
</comment>
<accession>A0AAU9NZB5</accession>
<organism evidence="1 2">
    <name type="scientific">Lactuca virosa</name>
    <dbReference type="NCBI Taxonomy" id="75947"/>
    <lineage>
        <taxon>Eukaryota</taxon>
        <taxon>Viridiplantae</taxon>
        <taxon>Streptophyta</taxon>
        <taxon>Embryophyta</taxon>
        <taxon>Tracheophyta</taxon>
        <taxon>Spermatophyta</taxon>
        <taxon>Magnoliopsida</taxon>
        <taxon>eudicotyledons</taxon>
        <taxon>Gunneridae</taxon>
        <taxon>Pentapetalae</taxon>
        <taxon>asterids</taxon>
        <taxon>campanulids</taxon>
        <taxon>Asterales</taxon>
        <taxon>Asteraceae</taxon>
        <taxon>Cichorioideae</taxon>
        <taxon>Cichorieae</taxon>
        <taxon>Lactucinae</taxon>
        <taxon>Lactuca</taxon>
    </lineage>
</organism>
<reference evidence="1 2" key="1">
    <citation type="submission" date="2022-01" db="EMBL/GenBank/DDBJ databases">
        <authorList>
            <person name="Xiong W."/>
            <person name="Schranz E."/>
        </authorList>
    </citation>
    <scope>NUCLEOTIDE SEQUENCE [LARGE SCALE GENOMIC DNA]</scope>
</reference>
<evidence type="ECO:0000313" key="1">
    <source>
        <dbReference type="EMBL" id="CAH1443094.1"/>
    </source>
</evidence>
<protein>
    <submittedName>
        <fullName evidence="1">Uncharacterized protein</fullName>
    </submittedName>
</protein>
<dbReference type="EMBL" id="CAKMRJ010005412">
    <property type="protein sequence ID" value="CAH1443094.1"/>
    <property type="molecule type" value="Genomic_DNA"/>
</dbReference>
<proteinExistence type="predicted"/>